<evidence type="ECO:0000313" key="1">
    <source>
        <dbReference type="EMBL" id="EGW14190.1"/>
    </source>
</evidence>
<reference evidence="2" key="1">
    <citation type="journal article" date="2011" name="Nat. Biotechnol.">
        <title>The genomic sequence of the Chinese hamster ovary (CHO)-K1 cell line.</title>
        <authorList>
            <person name="Xu X."/>
            <person name="Nagarajan H."/>
            <person name="Lewis N.E."/>
            <person name="Pan S."/>
            <person name="Cai Z."/>
            <person name="Liu X."/>
            <person name="Chen W."/>
            <person name="Xie M."/>
            <person name="Wang W."/>
            <person name="Hammond S."/>
            <person name="Andersen M.R."/>
            <person name="Neff N."/>
            <person name="Passarelli B."/>
            <person name="Koh W."/>
            <person name="Fan H.C."/>
            <person name="Wang J."/>
            <person name="Gui Y."/>
            <person name="Lee K.H."/>
            <person name="Betenbaugh M.J."/>
            <person name="Quake S.R."/>
            <person name="Famili I."/>
            <person name="Palsson B.O."/>
            <person name="Wang J."/>
        </authorList>
    </citation>
    <scope>NUCLEOTIDE SEQUENCE [LARGE SCALE GENOMIC DNA]</scope>
    <source>
        <strain evidence="2">CHO K1 cell line</strain>
    </source>
</reference>
<evidence type="ECO:0000313" key="2">
    <source>
        <dbReference type="Proteomes" id="UP000001075"/>
    </source>
</evidence>
<dbReference type="Proteomes" id="UP000001075">
    <property type="component" value="Unassembled WGS sequence"/>
</dbReference>
<name>G3ICX6_CRIGR</name>
<accession>G3ICX6</accession>
<organism evidence="1 2">
    <name type="scientific">Cricetulus griseus</name>
    <name type="common">Chinese hamster</name>
    <name type="synonym">Cricetulus barabensis griseus</name>
    <dbReference type="NCBI Taxonomy" id="10029"/>
    <lineage>
        <taxon>Eukaryota</taxon>
        <taxon>Metazoa</taxon>
        <taxon>Chordata</taxon>
        <taxon>Craniata</taxon>
        <taxon>Vertebrata</taxon>
        <taxon>Euteleostomi</taxon>
        <taxon>Mammalia</taxon>
        <taxon>Eutheria</taxon>
        <taxon>Euarchontoglires</taxon>
        <taxon>Glires</taxon>
        <taxon>Rodentia</taxon>
        <taxon>Myomorpha</taxon>
        <taxon>Muroidea</taxon>
        <taxon>Cricetidae</taxon>
        <taxon>Cricetinae</taxon>
        <taxon>Cricetulus</taxon>
    </lineage>
</organism>
<proteinExistence type="predicted"/>
<gene>
    <name evidence="1" type="ORF">I79_021531</name>
</gene>
<dbReference type="AlphaFoldDB" id="G3ICX6"/>
<sequence>MLSSHTGSEAQEHAVKAHFITSLRFIVPALLKGFVKADNNVLSCRANTLT</sequence>
<protein>
    <submittedName>
        <fullName evidence="1">Uncharacterized protein</fullName>
    </submittedName>
</protein>
<dbReference type="InParanoid" id="G3ICX6"/>
<dbReference type="EMBL" id="JH001974">
    <property type="protein sequence ID" value="EGW14190.1"/>
    <property type="molecule type" value="Genomic_DNA"/>
</dbReference>